<feature type="binding site" evidence="7">
    <location>
        <position position="252"/>
    </location>
    <ligand>
        <name>ATP</name>
        <dbReference type="ChEBI" id="CHEBI:30616"/>
    </ligand>
</feature>
<comment type="similarity">
    <text evidence="1 7">Belongs to the class-I aminoacyl-tRNA synthetase family. Glutamate--tRNA ligase type 1 subfamily.</text>
</comment>
<evidence type="ECO:0000259" key="8">
    <source>
        <dbReference type="Pfam" id="PF00749"/>
    </source>
</evidence>
<evidence type="ECO:0000256" key="4">
    <source>
        <dbReference type="ARBA" id="ARBA00022840"/>
    </source>
</evidence>
<keyword evidence="5 7" id="KW-0648">Protein biosynthesis</keyword>
<evidence type="ECO:0000256" key="1">
    <source>
        <dbReference type="ARBA" id="ARBA00007894"/>
    </source>
</evidence>
<dbReference type="GO" id="GO:0006424">
    <property type="term" value="P:glutamyl-tRNA aminoacylation"/>
    <property type="evidence" value="ECO:0007669"/>
    <property type="project" value="UniProtKB-UniRule"/>
</dbReference>
<dbReference type="GO" id="GO:0008270">
    <property type="term" value="F:zinc ion binding"/>
    <property type="evidence" value="ECO:0007669"/>
    <property type="project" value="InterPro"/>
</dbReference>
<dbReference type="PANTHER" id="PTHR43311:SF2">
    <property type="entry name" value="GLUTAMATE--TRNA LIGASE, MITOCHONDRIAL-RELATED"/>
    <property type="match status" value="1"/>
</dbReference>
<dbReference type="FunFam" id="3.40.50.620:FF:000045">
    <property type="entry name" value="Glutamate--tRNA ligase, mitochondrial"/>
    <property type="match status" value="1"/>
</dbReference>
<dbReference type="EC" id="6.1.1.17" evidence="7"/>
<comment type="subcellular location">
    <subcellularLocation>
        <location evidence="7">Cytoplasm</location>
    </subcellularLocation>
</comment>
<evidence type="ECO:0000256" key="7">
    <source>
        <dbReference type="HAMAP-Rule" id="MF_00022"/>
    </source>
</evidence>
<proteinExistence type="inferred from homology"/>
<protein>
    <recommendedName>
        <fullName evidence="7">Glutamate--tRNA ligase</fullName>
        <ecNumber evidence="7">6.1.1.17</ecNumber>
    </recommendedName>
    <alternativeName>
        <fullName evidence="7">Glutamyl-tRNA synthetase</fullName>
        <shortName evidence="7">GluRS</shortName>
    </alternativeName>
</protein>
<dbReference type="InterPro" id="IPR033910">
    <property type="entry name" value="GluRS_core"/>
</dbReference>
<dbReference type="SUPFAM" id="SSF52374">
    <property type="entry name" value="Nucleotidylyl transferase"/>
    <property type="match status" value="1"/>
</dbReference>
<dbReference type="InterPro" id="IPR049940">
    <property type="entry name" value="GluQ/Sye"/>
</dbReference>
<feature type="short sequence motif" description="'KMSKS' region" evidence="7">
    <location>
        <begin position="249"/>
        <end position="253"/>
    </location>
</feature>
<dbReference type="PRINTS" id="PR00987">
    <property type="entry name" value="TRNASYNTHGLU"/>
</dbReference>
<dbReference type="InterPro" id="IPR008925">
    <property type="entry name" value="aa_tRNA-synth_I_cd-bd_sf"/>
</dbReference>
<dbReference type="InterPro" id="IPR000924">
    <property type="entry name" value="Glu/Gln-tRNA-synth"/>
</dbReference>
<keyword evidence="3 7" id="KW-0547">Nucleotide-binding</keyword>
<comment type="function">
    <text evidence="7">Catalyzes the attachment of glutamate to tRNA(Glu) in a two-step reaction: glutamate is first activated by ATP to form Glu-AMP and then transferred to the acceptor end of tRNA(Glu).</text>
</comment>
<dbReference type="InterPro" id="IPR014729">
    <property type="entry name" value="Rossmann-like_a/b/a_fold"/>
</dbReference>
<dbReference type="Pfam" id="PF19269">
    <property type="entry name" value="Anticodon_2"/>
    <property type="match status" value="1"/>
</dbReference>
<comment type="catalytic activity">
    <reaction evidence="7">
        <text>tRNA(Glu) + L-glutamate + ATP = L-glutamyl-tRNA(Glu) + AMP + diphosphate</text>
        <dbReference type="Rhea" id="RHEA:23540"/>
        <dbReference type="Rhea" id="RHEA-COMP:9663"/>
        <dbReference type="Rhea" id="RHEA-COMP:9680"/>
        <dbReference type="ChEBI" id="CHEBI:29985"/>
        <dbReference type="ChEBI" id="CHEBI:30616"/>
        <dbReference type="ChEBI" id="CHEBI:33019"/>
        <dbReference type="ChEBI" id="CHEBI:78442"/>
        <dbReference type="ChEBI" id="CHEBI:78520"/>
        <dbReference type="ChEBI" id="CHEBI:456215"/>
        <dbReference type="EC" id="6.1.1.17"/>
    </reaction>
</comment>
<keyword evidence="4 7" id="KW-0067">ATP-binding</keyword>
<dbReference type="GO" id="GO:0005524">
    <property type="term" value="F:ATP binding"/>
    <property type="evidence" value="ECO:0007669"/>
    <property type="project" value="UniProtKB-UniRule"/>
</dbReference>
<dbReference type="Gene3D" id="3.40.50.620">
    <property type="entry name" value="HUPs"/>
    <property type="match status" value="1"/>
</dbReference>
<dbReference type="InterPro" id="IPR020058">
    <property type="entry name" value="Glu/Gln-tRNA-synth_Ib_cat-dom"/>
</dbReference>
<dbReference type="SUPFAM" id="SSF48163">
    <property type="entry name" value="An anticodon-binding domain of class I aminoacyl-tRNA synthetases"/>
    <property type="match status" value="1"/>
</dbReference>
<gene>
    <name evidence="7" type="primary">gltX</name>
    <name evidence="10" type="ORF">A2786_04715</name>
</gene>
<dbReference type="InterPro" id="IPR020751">
    <property type="entry name" value="aa-tRNA-synth_I_codon-bd_sub2"/>
</dbReference>
<comment type="caution">
    <text evidence="10">The sequence shown here is derived from an EMBL/GenBank/DDBJ whole genome shotgun (WGS) entry which is preliminary data.</text>
</comment>
<accession>A0A1G1VTN7</accession>
<keyword evidence="6 7" id="KW-0030">Aminoacyl-tRNA synthetase</keyword>
<evidence type="ECO:0000256" key="2">
    <source>
        <dbReference type="ARBA" id="ARBA00022598"/>
    </source>
</evidence>
<dbReference type="Proteomes" id="UP000179233">
    <property type="component" value="Unassembled WGS sequence"/>
</dbReference>
<evidence type="ECO:0000256" key="3">
    <source>
        <dbReference type="ARBA" id="ARBA00022741"/>
    </source>
</evidence>
<dbReference type="GO" id="GO:0000049">
    <property type="term" value="F:tRNA binding"/>
    <property type="evidence" value="ECO:0007669"/>
    <property type="project" value="InterPro"/>
</dbReference>
<evidence type="ECO:0000256" key="5">
    <source>
        <dbReference type="ARBA" id="ARBA00022917"/>
    </source>
</evidence>
<keyword evidence="2 7" id="KW-0436">Ligase</keyword>
<keyword evidence="7" id="KW-0963">Cytoplasm</keyword>
<dbReference type="Gene3D" id="1.10.10.350">
    <property type="match status" value="1"/>
</dbReference>
<dbReference type="InterPro" id="IPR045462">
    <property type="entry name" value="aa-tRNA-synth_I_cd-bd"/>
</dbReference>
<dbReference type="HAMAP" id="MF_00022">
    <property type="entry name" value="Glu_tRNA_synth_type1"/>
    <property type="match status" value="1"/>
</dbReference>
<feature type="domain" description="Aminoacyl-tRNA synthetase class I anticodon-binding" evidence="9">
    <location>
        <begin position="333"/>
        <end position="471"/>
    </location>
</feature>
<comment type="subunit">
    <text evidence="7">Monomer.</text>
</comment>
<dbReference type="InterPro" id="IPR004527">
    <property type="entry name" value="Glu-tRNA-ligase_bac/mito"/>
</dbReference>
<dbReference type="Pfam" id="PF00749">
    <property type="entry name" value="tRNA-synt_1c"/>
    <property type="match status" value="1"/>
</dbReference>
<sequence>MTVRTRIAPSPTGIAHIGTAYIGLLNFAFARANGGKFILRIEDTDRERYVPGAEKIIFDAMHWLGLDYDEGPDVGGPYAPYVQSKRLALYRQHAEELVEKGNAYYCFCSQARLTEMRERQTKEGKIPMYDGTCRKLKPAIAKEREKLEPHVIRLKVIREGKTQWDDAIRGTIAFENSSIDDQVLVKSDGYPTYHLAVVVDDHRMDISHVIRGEEWISSTPKHLMLYGAFGWKPPVFAHTPLLRNPDRSKLSKRRNPVSILWYQEQGYLPQALLNYLSLMGWAHPQELDKFSREDFIANFSLDKVKTTAPIFDLEKLRWLNGAYIREMDDSDLLTELSPFTPKGMTPTLARRVLPLVRERIRLLSEFNDQTEFFVTRPEVPKEEVLSQSKHTGAETKQKLQAFTGGLGKIKSEDFKAKRLEETGRSFVEKDWSPTRLFMTVRIAVTGKTATPPLFDTIEILGKKETLERLRDVQNQLR</sequence>
<comment type="caution">
    <text evidence="7">Lacks conserved residue(s) required for the propagation of feature annotation.</text>
</comment>
<evidence type="ECO:0000259" key="9">
    <source>
        <dbReference type="Pfam" id="PF19269"/>
    </source>
</evidence>
<feature type="short sequence motif" description="'HIGH' region" evidence="7">
    <location>
        <begin position="9"/>
        <end position="19"/>
    </location>
</feature>
<evidence type="ECO:0000313" key="10">
    <source>
        <dbReference type="EMBL" id="OGY18768.1"/>
    </source>
</evidence>
<dbReference type="NCBIfam" id="TIGR00464">
    <property type="entry name" value="gltX_bact"/>
    <property type="match status" value="1"/>
</dbReference>
<dbReference type="GO" id="GO:0004818">
    <property type="term" value="F:glutamate-tRNA ligase activity"/>
    <property type="evidence" value="ECO:0007669"/>
    <property type="project" value="UniProtKB-UniRule"/>
</dbReference>
<dbReference type="GO" id="GO:0005829">
    <property type="term" value="C:cytosol"/>
    <property type="evidence" value="ECO:0007669"/>
    <property type="project" value="TreeGrafter"/>
</dbReference>
<dbReference type="AlphaFoldDB" id="A0A1G1VTN7"/>
<name>A0A1G1VTN7_9BACT</name>
<dbReference type="CDD" id="cd00808">
    <property type="entry name" value="GluRS_core"/>
    <property type="match status" value="1"/>
</dbReference>
<evidence type="ECO:0000256" key="6">
    <source>
        <dbReference type="ARBA" id="ARBA00023146"/>
    </source>
</evidence>
<evidence type="ECO:0000313" key="11">
    <source>
        <dbReference type="Proteomes" id="UP000179233"/>
    </source>
</evidence>
<reference evidence="10 11" key="1">
    <citation type="journal article" date="2016" name="Nat. Commun.">
        <title>Thousands of microbial genomes shed light on interconnected biogeochemical processes in an aquifer system.</title>
        <authorList>
            <person name="Anantharaman K."/>
            <person name="Brown C.T."/>
            <person name="Hug L.A."/>
            <person name="Sharon I."/>
            <person name="Castelle C.J."/>
            <person name="Probst A.J."/>
            <person name="Thomas B.C."/>
            <person name="Singh A."/>
            <person name="Wilkins M.J."/>
            <person name="Karaoz U."/>
            <person name="Brodie E.L."/>
            <person name="Williams K.H."/>
            <person name="Hubbard S.S."/>
            <person name="Banfield J.F."/>
        </authorList>
    </citation>
    <scope>NUCLEOTIDE SEQUENCE [LARGE SCALE GENOMIC DNA]</scope>
</reference>
<organism evidence="10 11">
    <name type="scientific">Candidatus Chisholmbacteria bacterium RIFCSPHIGHO2_01_FULL_52_32</name>
    <dbReference type="NCBI Taxonomy" id="1797591"/>
    <lineage>
        <taxon>Bacteria</taxon>
        <taxon>Candidatus Chisholmiibacteriota</taxon>
    </lineage>
</organism>
<dbReference type="EMBL" id="MHCJ01000003">
    <property type="protein sequence ID" value="OGY18768.1"/>
    <property type="molecule type" value="Genomic_DNA"/>
</dbReference>
<dbReference type="PANTHER" id="PTHR43311">
    <property type="entry name" value="GLUTAMATE--TRNA LIGASE"/>
    <property type="match status" value="1"/>
</dbReference>
<feature type="domain" description="Glutamyl/glutaminyl-tRNA synthetase class Ib catalytic" evidence="8">
    <location>
        <begin position="3"/>
        <end position="318"/>
    </location>
</feature>